<reference evidence="1 2" key="1">
    <citation type="submission" date="2018-11" db="EMBL/GenBank/DDBJ databases">
        <title>Proposal to divide the Flavobacteriaceae and reorganize its genera based on Amino Acid Identity values calculated from whole genome sequences.</title>
        <authorList>
            <person name="Nicholson A.C."/>
            <person name="Gulvik C.A."/>
            <person name="Whitney A.M."/>
            <person name="Humrighouse B.W."/>
            <person name="Bell M."/>
            <person name="Holmes B."/>
            <person name="Steigerwalt A."/>
            <person name="Villarma A."/>
            <person name="Sheth M."/>
            <person name="Batra D."/>
            <person name="Pryor J."/>
            <person name="Bernardet J.-F."/>
            <person name="Hugo C."/>
            <person name="Kampfer P."/>
            <person name="Newman J."/>
            <person name="Mcquiston J.R."/>
        </authorList>
    </citation>
    <scope>NUCLEOTIDE SEQUENCE [LARGE SCALE GENOMIC DNA]</scope>
    <source>
        <strain evidence="1 2">G0211</strain>
    </source>
</reference>
<protein>
    <recommendedName>
        <fullName evidence="3">Prophage tail endopeptidase domain-containing protein</fullName>
    </recommendedName>
</protein>
<evidence type="ECO:0000313" key="1">
    <source>
        <dbReference type="EMBL" id="AZA60771.1"/>
    </source>
</evidence>
<name>A0A3G6MY95_9FLAO</name>
<dbReference type="RefSeq" id="WP_123885707.1">
    <property type="nucleotide sequence ID" value="NZ_CP033928.1"/>
</dbReference>
<proteinExistence type="predicted"/>
<dbReference type="AlphaFoldDB" id="A0A3G6MY95"/>
<sequence length="910" mass="100405">MNNIKLYRNGSPLFNLVERGKRSVESAAISKALLSDDTLTIRMKSNSVLDIKINDYFVLFGSIYRMNALPNVNKISETEYEYDIIAQGLMYDMLRCKYFNADGTGQKFNLEFPLIGNIETFLICLKNNMQRLSLDWEIGKFTNDDTKTITFGDDTCLSALQKICDEFKVDFWVKIENDKIVINTGDFGRKLPLTFEYGKGKGLYGLNRSNVDDNDIINRLYVLGGTENIPNGYRNFSMNLMLPTADFIEDTSLIAGFGLKEGSITFDEIYPKRKGKITALGDTKFKFVDSGMDFDLNEKESDGVTTKYLIAGTSAKVHFNTGNLAGYEFEIKKGGYSHTMKTFEIIPFTNDSGQKFPDVDSEAFQFALGDEYVILDIVMPQTYIDNAENELLVKGLEQFELHKNAKVSYDLEIDPAYMEKIGIGNFDIGDYVTVVDEPLGINKMLRINSTTVTFIEGGVYNPFNYKVTIADSYEINYASQVILDVKTIKNVLSITNLGNINYSKLGLKTTQELQNLAFDADGYFWPENIKPESIETNMLSVGAKSQQVSCSVVFELMVDGNKNKVKANAGVIYSQTFDKTWNIAENNVILPDDGFRYVYAVCSKTGTDAVIEFTQEKIKFDDDVNDFYFLLGVLHTVVDDVRVLSITIGTTTINGGLIRTGIISSLDMQTYFNLDTGEIKGKIKFLSGSDGFTSIDGGLLMSEVIEVGEDGDVNAFVSGKTDSGDTTGTSVRFGAGADYSNRNTAPFRVQQNGKMIAENAEIIGKINATEGYIGGLNGWKITATTLTSTLGKLLFGEFDSSGELISGISISSNNYPGNPTWRNRFRIFSNTSESNVFNYAADISATGTGVNTALRLNASGSAGGNIALEIMSGGITIGSQTGKTALIQYKDAFGNTKAIQFEKGILVEFS</sequence>
<organism evidence="1 2">
    <name type="scientific">Chryseobacterium indoltheticum</name>
    <dbReference type="NCBI Taxonomy" id="254"/>
    <lineage>
        <taxon>Bacteria</taxon>
        <taxon>Pseudomonadati</taxon>
        <taxon>Bacteroidota</taxon>
        <taxon>Flavobacteriia</taxon>
        <taxon>Flavobacteriales</taxon>
        <taxon>Weeksellaceae</taxon>
        <taxon>Chryseobacterium group</taxon>
        <taxon>Chryseobacterium</taxon>
    </lineage>
</organism>
<accession>A0A3G6MY95</accession>
<dbReference type="Proteomes" id="UP000269076">
    <property type="component" value="Chromosome"/>
</dbReference>
<evidence type="ECO:0008006" key="3">
    <source>
        <dbReference type="Google" id="ProtNLM"/>
    </source>
</evidence>
<gene>
    <name evidence="1" type="ORF">EG340_06835</name>
</gene>
<dbReference type="EMBL" id="CP033928">
    <property type="protein sequence ID" value="AZA60771.1"/>
    <property type="molecule type" value="Genomic_DNA"/>
</dbReference>
<evidence type="ECO:0000313" key="2">
    <source>
        <dbReference type="Proteomes" id="UP000269076"/>
    </source>
</evidence>